<keyword evidence="2" id="KW-1185">Reference proteome</keyword>
<accession>A0A1Y2DVS9</accession>
<dbReference type="GeneID" id="63770489"/>
<dbReference type="Proteomes" id="UP000193689">
    <property type="component" value="Unassembled WGS sequence"/>
</dbReference>
<protein>
    <submittedName>
        <fullName evidence="1">Uncharacterized protein</fullName>
    </submittedName>
</protein>
<dbReference type="OrthoDB" id="443402at2759"/>
<dbReference type="EMBL" id="MCFJ01000008">
    <property type="protein sequence ID" value="ORY63224.1"/>
    <property type="molecule type" value="Genomic_DNA"/>
</dbReference>
<evidence type="ECO:0000313" key="2">
    <source>
        <dbReference type="Proteomes" id="UP000193689"/>
    </source>
</evidence>
<dbReference type="RefSeq" id="XP_040714881.1">
    <property type="nucleotide sequence ID" value="XM_040854277.1"/>
</dbReference>
<evidence type="ECO:0000313" key="1">
    <source>
        <dbReference type="EMBL" id="ORY63224.1"/>
    </source>
</evidence>
<organism evidence="1 2">
    <name type="scientific">Pseudomassariella vexata</name>
    <dbReference type="NCBI Taxonomy" id="1141098"/>
    <lineage>
        <taxon>Eukaryota</taxon>
        <taxon>Fungi</taxon>
        <taxon>Dikarya</taxon>
        <taxon>Ascomycota</taxon>
        <taxon>Pezizomycotina</taxon>
        <taxon>Sordariomycetes</taxon>
        <taxon>Xylariomycetidae</taxon>
        <taxon>Amphisphaeriales</taxon>
        <taxon>Pseudomassariaceae</taxon>
        <taxon>Pseudomassariella</taxon>
    </lineage>
</organism>
<reference evidence="1 2" key="1">
    <citation type="submission" date="2016-07" db="EMBL/GenBank/DDBJ databases">
        <title>Pervasive Adenine N6-methylation of Active Genes in Fungi.</title>
        <authorList>
            <consortium name="DOE Joint Genome Institute"/>
            <person name="Mondo S.J."/>
            <person name="Dannebaum R.O."/>
            <person name="Kuo R.C."/>
            <person name="Labutti K."/>
            <person name="Haridas S."/>
            <person name="Kuo A."/>
            <person name="Salamov A."/>
            <person name="Ahrendt S.R."/>
            <person name="Lipzen A."/>
            <person name="Sullivan W."/>
            <person name="Andreopoulos W.B."/>
            <person name="Clum A."/>
            <person name="Lindquist E."/>
            <person name="Daum C."/>
            <person name="Ramamoorthy G.K."/>
            <person name="Gryganskyi A."/>
            <person name="Culley D."/>
            <person name="Magnuson J.K."/>
            <person name="James T.Y."/>
            <person name="O'Malley M.A."/>
            <person name="Stajich J.E."/>
            <person name="Spatafora J.W."/>
            <person name="Visel A."/>
            <person name="Grigoriev I.V."/>
        </authorList>
    </citation>
    <scope>NUCLEOTIDE SEQUENCE [LARGE SCALE GENOMIC DNA]</scope>
    <source>
        <strain evidence="1 2">CBS 129021</strain>
    </source>
</reference>
<gene>
    <name evidence="1" type="ORF">BCR38DRAFT_224952</name>
</gene>
<sequence>MKKSQQGLLRTLLFDIFRRCPQLIADKYDKQWPGLPNKDDVQYLTWNLPMLCQVLKRLMHQNNIPVTPIFRGGGRGGRCLRSGSNEANTHARAE</sequence>
<proteinExistence type="predicted"/>
<comment type="caution">
    <text evidence="1">The sequence shown here is derived from an EMBL/GenBank/DDBJ whole genome shotgun (WGS) entry which is preliminary data.</text>
</comment>
<dbReference type="AlphaFoldDB" id="A0A1Y2DVS9"/>
<name>A0A1Y2DVS9_9PEZI</name>
<dbReference type="InParanoid" id="A0A1Y2DVS9"/>